<evidence type="ECO:0000256" key="1">
    <source>
        <dbReference type="SAM" id="SignalP"/>
    </source>
</evidence>
<evidence type="ECO:0008006" key="4">
    <source>
        <dbReference type="Google" id="ProtNLM"/>
    </source>
</evidence>
<proteinExistence type="predicted"/>
<keyword evidence="3" id="KW-1185">Reference proteome</keyword>
<dbReference type="InterPro" id="IPR011250">
    <property type="entry name" value="OMP/PagP_B-barrel"/>
</dbReference>
<dbReference type="RefSeq" id="WP_183486374.1">
    <property type="nucleotide sequence ID" value="NZ_JACIDZ010000007.1"/>
</dbReference>
<accession>A0A7W6KM75</accession>
<feature type="signal peptide" evidence="1">
    <location>
        <begin position="1"/>
        <end position="23"/>
    </location>
</feature>
<gene>
    <name evidence="2" type="ORF">GGR30_002322</name>
</gene>
<feature type="chain" id="PRO_5031288442" description="Outer membrane protein beta-barrel domain-containing protein" evidence="1">
    <location>
        <begin position="24"/>
        <end position="213"/>
    </location>
</feature>
<organism evidence="2 3">
    <name type="scientific">Martelella radicis</name>
    <dbReference type="NCBI Taxonomy" id="1397476"/>
    <lineage>
        <taxon>Bacteria</taxon>
        <taxon>Pseudomonadati</taxon>
        <taxon>Pseudomonadota</taxon>
        <taxon>Alphaproteobacteria</taxon>
        <taxon>Hyphomicrobiales</taxon>
        <taxon>Aurantimonadaceae</taxon>
        <taxon>Martelella</taxon>
    </lineage>
</organism>
<dbReference type="Proteomes" id="UP000530571">
    <property type="component" value="Unassembled WGS sequence"/>
</dbReference>
<comment type="caution">
    <text evidence="2">The sequence shown here is derived from an EMBL/GenBank/DDBJ whole genome shotgun (WGS) entry which is preliminary data.</text>
</comment>
<dbReference type="EMBL" id="JACIDZ010000007">
    <property type="protein sequence ID" value="MBB4122390.1"/>
    <property type="molecule type" value="Genomic_DNA"/>
</dbReference>
<dbReference type="Gene3D" id="2.40.160.170">
    <property type="match status" value="1"/>
</dbReference>
<evidence type="ECO:0000313" key="2">
    <source>
        <dbReference type="EMBL" id="MBB4122390.1"/>
    </source>
</evidence>
<dbReference type="SUPFAM" id="SSF56925">
    <property type="entry name" value="OMPA-like"/>
    <property type="match status" value="1"/>
</dbReference>
<evidence type="ECO:0000313" key="3">
    <source>
        <dbReference type="Proteomes" id="UP000530571"/>
    </source>
</evidence>
<keyword evidence="1" id="KW-0732">Signal</keyword>
<dbReference type="AlphaFoldDB" id="A0A7W6KM75"/>
<reference evidence="2 3" key="1">
    <citation type="submission" date="2020-08" db="EMBL/GenBank/DDBJ databases">
        <title>Genomic Encyclopedia of Type Strains, Phase IV (KMG-IV): sequencing the most valuable type-strain genomes for metagenomic binning, comparative biology and taxonomic classification.</title>
        <authorList>
            <person name="Goeker M."/>
        </authorList>
    </citation>
    <scope>NUCLEOTIDE SEQUENCE [LARGE SCALE GENOMIC DNA]</scope>
    <source>
        <strain evidence="2 3">DSM 28101</strain>
    </source>
</reference>
<sequence>MLHNNNGVRRKLLSIFASATAFAAFIPAANAQEPVIQPSVGTLGIGLSGFYKLNESFGFSGTVSGFSYAPSGTYEGADYDGTFKALTVGATLDYYVNQSDFRISVGARYTDDNAKGTFSMYNPYLDVVETAQVKVTPEYDFQPYFGIGYDADLNERISFDFSLGAYYMGTPNVQESWSGSVYQPLQDSIDDFRNAAKDYKFYPVAQIGLRYRF</sequence>
<protein>
    <recommendedName>
        <fullName evidence="4">Outer membrane protein beta-barrel domain-containing protein</fullName>
    </recommendedName>
</protein>
<name>A0A7W6KM75_9HYPH</name>